<evidence type="ECO:0000313" key="1">
    <source>
        <dbReference type="EMBL" id="TWF35777.1"/>
    </source>
</evidence>
<name>A0A561PCC6_9BACT</name>
<comment type="caution">
    <text evidence="1">The sequence shown here is derived from an EMBL/GenBank/DDBJ whole genome shotgun (WGS) entry which is preliminary data.</text>
</comment>
<organism evidence="1 2">
    <name type="scientific">Chitinophaga polysaccharea</name>
    <dbReference type="NCBI Taxonomy" id="1293035"/>
    <lineage>
        <taxon>Bacteria</taxon>
        <taxon>Pseudomonadati</taxon>
        <taxon>Bacteroidota</taxon>
        <taxon>Chitinophagia</taxon>
        <taxon>Chitinophagales</taxon>
        <taxon>Chitinophagaceae</taxon>
        <taxon>Chitinophaga</taxon>
    </lineage>
</organism>
<dbReference type="EMBL" id="VIWO01000008">
    <property type="protein sequence ID" value="TWF35777.1"/>
    <property type="molecule type" value="Genomic_DNA"/>
</dbReference>
<gene>
    <name evidence="1" type="ORF">FHW36_108133</name>
</gene>
<keyword evidence="2" id="KW-1185">Reference proteome</keyword>
<dbReference type="AlphaFoldDB" id="A0A561PCC6"/>
<evidence type="ECO:0000313" key="2">
    <source>
        <dbReference type="Proteomes" id="UP000320811"/>
    </source>
</evidence>
<proteinExistence type="predicted"/>
<reference evidence="1 2" key="1">
    <citation type="submission" date="2019-06" db="EMBL/GenBank/DDBJ databases">
        <title>Sorghum-associated microbial communities from plants grown in Nebraska, USA.</title>
        <authorList>
            <person name="Schachtman D."/>
        </authorList>
    </citation>
    <scope>NUCLEOTIDE SEQUENCE [LARGE SCALE GENOMIC DNA]</scope>
    <source>
        <strain evidence="1 2">1209</strain>
    </source>
</reference>
<sequence>MVRYEFDRCIYYVSLFRMRIEAEKKREELVQLILKQCIIYMSDAPRKKFQSNNTLIGF</sequence>
<protein>
    <submittedName>
        <fullName evidence="1">Uncharacterized protein</fullName>
    </submittedName>
</protein>
<dbReference type="Proteomes" id="UP000320811">
    <property type="component" value="Unassembled WGS sequence"/>
</dbReference>
<accession>A0A561PCC6</accession>